<reference evidence="2 3" key="1">
    <citation type="journal article" date="2012" name="Appl. Environ. Microbiol.">
        <title>Short-read sequencing for genomic analysis of the brown rot fungus Fibroporia radiculosa.</title>
        <authorList>
            <person name="Tang J.D."/>
            <person name="Perkins A.D."/>
            <person name="Sonstegard T.S."/>
            <person name="Schroeder S.G."/>
            <person name="Burgess S.C."/>
            <person name="Diehl S.V."/>
        </authorList>
    </citation>
    <scope>NUCLEOTIDE SEQUENCE [LARGE SCALE GENOMIC DNA]</scope>
    <source>
        <strain evidence="2 3">TFFH 294</strain>
    </source>
</reference>
<evidence type="ECO:0000256" key="1">
    <source>
        <dbReference type="SAM" id="MobiDB-lite"/>
    </source>
</evidence>
<protein>
    <submittedName>
        <fullName evidence="2">Uncharacterized protein</fullName>
    </submittedName>
</protein>
<name>J4IB65_9APHY</name>
<dbReference type="Proteomes" id="UP000006352">
    <property type="component" value="Unassembled WGS sequence"/>
</dbReference>
<accession>J4IB65</accession>
<dbReference type="HOGENOM" id="CLU_045708_0_0_1"/>
<dbReference type="EMBL" id="HE797142">
    <property type="protein sequence ID" value="CCM04121.1"/>
    <property type="molecule type" value="Genomic_DNA"/>
</dbReference>
<feature type="compositionally biased region" description="Acidic residues" evidence="1">
    <location>
        <begin position="364"/>
        <end position="380"/>
    </location>
</feature>
<feature type="compositionally biased region" description="Low complexity" evidence="1">
    <location>
        <begin position="170"/>
        <end position="186"/>
    </location>
</feature>
<sequence>MPPTPSSIISDALGSLSKAANLALATIEDQARTDVARANAEASDGRRERDEALKALHALRLEEKEWERREEAWKAAVDKSELTVKHQTETITQLRGEALQWKTQLLRLEESSRQEIGDWKEQYLRAEQERCRLSSRIDELVAEQLVWNTHTNAATVLAAPRTPYPEFYDSSASSTLSTSTKQASTTVSHMPTLAKSGTPRSQDLVEVVVPSSHKSKAIMPLYRAHEPSLRSPVATPSRVTKQKVPPRITHAASTPTSRADLGSRGEAQVKVQQQPVQHVVRRVQATISVPVKEEDDSGADDLESDASGSAYEPEDEQLIRQRKSGRTSARRQIRLISEDGLDGPKEQQRHAQRGSGRHRLVQADDSDVDELAMGAEEDNNDAQRLVQRPSLPEQSSRNKTTGRPSTANTTKKRKHDESVPAENARGVTAKVARKK</sequence>
<feature type="region of interest" description="Disordered" evidence="1">
    <location>
        <begin position="227"/>
        <end position="435"/>
    </location>
</feature>
<dbReference type="GeneID" id="24099032"/>
<feature type="compositionally biased region" description="Acidic residues" evidence="1">
    <location>
        <begin position="293"/>
        <end position="304"/>
    </location>
</feature>
<dbReference type="OrthoDB" id="3269067at2759"/>
<feature type="compositionally biased region" description="Basic residues" evidence="1">
    <location>
        <begin position="320"/>
        <end position="333"/>
    </location>
</feature>
<feature type="region of interest" description="Disordered" evidence="1">
    <location>
        <begin position="170"/>
        <end position="199"/>
    </location>
</feature>
<organism evidence="2 3">
    <name type="scientific">Fibroporia radiculosa</name>
    <dbReference type="NCBI Taxonomy" id="599839"/>
    <lineage>
        <taxon>Eukaryota</taxon>
        <taxon>Fungi</taxon>
        <taxon>Dikarya</taxon>
        <taxon>Basidiomycota</taxon>
        <taxon>Agaricomycotina</taxon>
        <taxon>Agaricomycetes</taxon>
        <taxon>Polyporales</taxon>
        <taxon>Fibroporiaceae</taxon>
        <taxon>Fibroporia</taxon>
    </lineage>
</organism>
<proteinExistence type="predicted"/>
<dbReference type="InParanoid" id="J4IB65"/>
<evidence type="ECO:0000313" key="2">
    <source>
        <dbReference type="EMBL" id="CCM04121.1"/>
    </source>
</evidence>
<feature type="compositionally biased region" description="Low complexity" evidence="1">
    <location>
        <begin position="268"/>
        <end position="284"/>
    </location>
</feature>
<evidence type="ECO:0000313" key="3">
    <source>
        <dbReference type="Proteomes" id="UP000006352"/>
    </source>
</evidence>
<feature type="compositionally biased region" description="Basic residues" evidence="1">
    <location>
        <begin position="350"/>
        <end position="360"/>
    </location>
</feature>
<keyword evidence="3" id="KW-1185">Reference proteome</keyword>
<dbReference type="AlphaFoldDB" id="J4IB65"/>
<dbReference type="RefSeq" id="XP_012183404.1">
    <property type="nucleotide sequence ID" value="XM_012328014.1"/>
</dbReference>
<gene>
    <name evidence="2" type="ORF">FIBRA_06282</name>
</gene>
<feature type="compositionally biased region" description="Polar residues" evidence="1">
    <location>
        <begin position="392"/>
        <end position="409"/>
    </location>
</feature>